<feature type="transmembrane region" description="Helical" evidence="7">
    <location>
        <begin position="1089"/>
        <end position="1108"/>
    </location>
</feature>
<dbReference type="InterPro" id="IPR017871">
    <property type="entry name" value="ABC_transporter-like_CS"/>
</dbReference>
<dbReference type="InterPro" id="IPR003439">
    <property type="entry name" value="ABC_transporter-like_ATP-bd"/>
</dbReference>
<dbReference type="InterPro" id="IPR003593">
    <property type="entry name" value="AAA+_ATPase"/>
</dbReference>
<dbReference type="GO" id="GO:0016020">
    <property type="term" value="C:membrane"/>
    <property type="evidence" value="ECO:0007669"/>
    <property type="project" value="UniProtKB-SubCell"/>
</dbReference>
<dbReference type="GO" id="GO:0005524">
    <property type="term" value="F:ATP binding"/>
    <property type="evidence" value="ECO:0007669"/>
    <property type="project" value="UniProtKB-KW"/>
</dbReference>
<feature type="transmembrane region" description="Helical" evidence="7">
    <location>
        <begin position="924"/>
        <end position="943"/>
    </location>
</feature>
<reference evidence="10" key="2">
    <citation type="submission" date="2018-11" db="EMBL/GenBank/DDBJ databases">
        <title>Trombidioid mite genomics.</title>
        <authorList>
            <person name="Dong X."/>
        </authorList>
    </citation>
    <scope>NUCLEOTIDE SEQUENCE</scope>
    <source>
        <strain evidence="10">UoL-WK</strain>
    </source>
</reference>
<dbReference type="Pfam" id="PF12698">
    <property type="entry name" value="ABC2_membrane_3"/>
    <property type="match status" value="1"/>
</dbReference>
<dbReference type="PANTHER" id="PTHR19229:SF250">
    <property type="entry name" value="ABC TRANSPORTER DOMAIN-CONTAINING PROTEIN-RELATED"/>
    <property type="match status" value="1"/>
</dbReference>
<keyword evidence="3" id="KW-0547">Nucleotide-binding</keyword>
<evidence type="ECO:0000256" key="2">
    <source>
        <dbReference type="ARBA" id="ARBA00022692"/>
    </source>
</evidence>
<dbReference type="CDD" id="cd03263">
    <property type="entry name" value="ABC_subfamily_A"/>
    <property type="match status" value="1"/>
</dbReference>
<feature type="transmembrane region" description="Helical" evidence="7">
    <location>
        <begin position="500"/>
        <end position="523"/>
    </location>
</feature>
<organism evidence="10 11">
    <name type="scientific">Dinothrombium tinctorium</name>
    <dbReference type="NCBI Taxonomy" id="1965070"/>
    <lineage>
        <taxon>Eukaryota</taxon>
        <taxon>Metazoa</taxon>
        <taxon>Ecdysozoa</taxon>
        <taxon>Arthropoda</taxon>
        <taxon>Chelicerata</taxon>
        <taxon>Arachnida</taxon>
        <taxon>Acari</taxon>
        <taxon>Acariformes</taxon>
        <taxon>Trombidiformes</taxon>
        <taxon>Prostigmata</taxon>
        <taxon>Anystina</taxon>
        <taxon>Parasitengona</taxon>
        <taxon>Trombidioidea</taxon>
        <taxon>Trombidiidae</taxon>
        <taxon>Dinothrombium</taxon>
    </lineage>
</organism>
<evidence type="ECO:0000256" key="3">
    <source>
        <dbReference type="ARBA" id="ARBA00022741"/>
    </source>
</evidence>
<feature type="transmembrane region" description="Helical" evidence="7">
    <location>
        <begin position="393"/>
        <end position="410"/>
    </location>
</feature>
<evidence type="ECO:0000256" key="6">
    <source>
        <dbReference type="ARBA" id="ARBA00023136"/>
    </source>
</evidence>
<feature type="transmembrane region" description="Helical" evidence="7">
    <location>
        <begin position="320"/>
        <end position="342"/>
    </location>
</feature>
<dbReference type="GO" id="GO:0140359">
    <property type="term" value="F:ABC-type transporter activity"/>
    <property type="evidence" value="ECO:0007669"/>
    <property type="project" value="InterPro"/>
</dbReference>
<dbReference type="EMBL" id="NCKU01000266">
    <property type="protein sequence ID" value="RWS16225.1"/>
    <property type="molecule type" value="Genomic_DNA"/>
</dbReference>
<sequence>MKYLNSIFLVIGFLEYLEFIHLKPLNNNQRNFWPRSRKEATVGNQNDNLMANFANLCRCRFCIRRLCRRGGKTTVVTGLISTTNLARSQTKAEFSTTLLFTKGEVEERTSTTVFSSTEKVSDDTINDGFSTVQIEVLIAMGINPVSRYKNYSTTEDVFKSQTEDNLCFETNEIVAYYYPSNDLTERLMNKSICIKETKLRVAAKPLKWNIKDENIIIRNTNEKDIIIVFRDRKTRKPLENSDSAADGLLIELRPLLYNVNEEQIYQTEPLASVSALYSFYETFEKQIFTIAFNSSSNIKYVYEDASMLNIYFLLIQATKIFLTIPVTICFMRCLYIIVKRIVDERNSKVRELMRMSGVRNFDYLASLFLFNFAILSLYSIPMILILSSLIGKLLLTAAFIPFIASSIFFSMSLTTICSNRQVTTSLFLILWLVLPYIVDWKIKIPTSSAVTEFFYLLLCVIIPPNHLFNLFIKFSKQNIFLTGLSLHFLEMFKVEPMYQILCPAAFLITLIISCFFWLLFLWYVGEVWPWQDGITKPFHFPISQFFALKRAQFECEKSKENEYFEKEPENLKCAIKVINVRKRFGTGDEVLKGVNLNVYRGQITILLGHNGAGKTTLMNLMTGVLQANSGQVLLNGFDIEKNPALARKNLGLCPQTNILFEKLTVEEHFYFFGLLKGFNLNSIQIEVFRILMLLGLFEKRSNFPNEISGGMKRKLQLGIAFIGGSDTLILDEPTSGMDVETRRVIWDLLLSKRRDYLILITTHHMEEAEYLGERIAIMSQGKVRCCGSPMFLKNSFKIGYHIRIAKADNFNQLAVESLFKKHLNSFTLEKISENEVLYHCSKSESSKLASLFEEFDHVKANIGVQAIGISATTIDDVFLKAGAVFEPEKLAPLFSFMHKPSKTQNSCTKAFLIKRYHNIRRKKATIAFFIFWTAFISCLMHSLGHELFIYSEWSKDLNFKAIKYSKELEVLSGICAGDFDKFCEQLKKIGYSYGVQFEHNKTARLRDLTDILITQKKQIAIFASIYEESKVHILAPSEGIYFPFIINNLISNTLQAIGSNQSDYKALITFNIRPFKNINATWYPAENGLFIVLMYAFTTVWPLVYLATERKSNVSSASI</sequence>
<evidence type="ECO:0000256" key="5">
    <source>
        <dbReference type="ARBA" id="ARBA00022989"/>
    </source>
</evidence>
<keyword evidence="5 7" id="KW-1133">Transmembrane helix</keyword>
<dbReference type="PROSITE" id="PS00211">
    <property type="entry name" value="ABC_TRANSPORTER_1"/>
    <property type="match status" value="1"/>
</dbReference>
<dbReference type="AlphaFoldDB" id="A0A3S4RHJ4"/>
<accession>A0A3S4RHJ4</accession>
<evidence type="ECO:0000256" key="7">
    <source>
        <dbReference type="SAM" id="Phobius"/>
    </source>
</evidence>
<dbReference type="FunFam" id="3.40.50.300:FF:000436">
    <property type="entry name" value="ATP binding cassette subfamily A member 9"/>
    <property type="match status" value="1"/>
</dbReference>
<keyword evidence="2 7" id="KW-0812">Transmembrane</keyword>
<dbReference type="SMART" id="SM00382">
    <property type="entry name" value="AAA"/>
    <property type="match status" value="1"/>
</dbReference>
<keyword evidence="6 7" id="KW-0472">Membrane</keyword>
<feature type="transmembrane region" description="Helical" evidence="7">
    <location>
        <begin position="422"/>
        <end position="438"/>
    </location>
</feature>
<dbReference type="Pfam" id="PF00005">
    <property type="entry name" value="ABC_tran"/>
    <property type="match status" value="1"/>
</dbReference>
<reference evidence="10 11" key="1">
    <citation type="journal article" date="2018" name="Gigascience">
        <title>Genomes of trombidid mites reveal novel predicted allergens and laterally-transferred genes associated with secondary metabolism.</title>
        <authorList>
            <person name="Dong X."/>
            <person name="Chaisiri K."/>
            <person name="Xia D."/>
            <person name="Armstrong S.D."/>
            <person name="Fang Y."/>
            <person name="Donnelly M.J."/>
            <person name="Kadowaki T."/>
            <person name="McGarry J.W."/>
            <person name="Darby A.C."/>
            <person name="Makepeace B.L."/>
        </authorList>
    </citation>
    <scope>NUCLEOTIDE SEQUENCE [LARGE SCALE GENOMIC DNA]</scope>
    <source>
        <strain evidence="10">UoL-WK</strain>
    </source>
</reference>
<dbReference type="InterPro" id="IPR013525">
    <property type="entry name" value="ABC2_TM"/>
</dbReference>
<dbReference type="GO" id="GO:0016887">
    <property type="term" value="F:ATP hydrolysis activity"/>
    <property type="evidence" value="ECO:0007669"/>
    <property type="project" value="InterPro"/>
</dbReference>
<protein>
    <submittedName>
        <fullName evidence="10">ATP-binding cassette sub-family A member 1-like protein</fullName>
    </submittedName>
</protein>
<comment type="caution">
    <text evidence="10">The sequence shown here is derived from an EMBL/GenBank/DDBJ whole genome shotgun (WGS) entry which is preliminary data.</text>
</comment>
<feature type="transmembrane region" description="Helical" evidence="7">
    <location>
        <begin position="453"/>
        <end position="472"/>
    </location>
</feature>
<keyword evidence="11" id="KW-1185">Reference proteome</keyword>
<dbReference type="PANTHER" id="PTHR19229">
    <property type="entry name" value="ATP-BINDING CASSETTE TRANSPORTER SUBFAMILY A ABCA"/>
    <property type="match status" value="1"/>
</dbReference>
<evidence type="ECO:0000313" key="10">
    <source>
        <dbReference type="EMBL" id="RWS16240.1"/>
    </source>
</evidence>
<dbReference type="EMBL" id="NCKU01000263">
    <property type="protein sequence ID" value="RWS16240.1"/>
    <property type="molecule type" value="Genomic_DNA"/>
</dbReference>
<dbReference type="Gene3D" id="3.40.50.300">
    <property type="entry name" value="P-loop containing nucleotide triphosphate hydrolases"/>
    <property type="match status" value="1"/>
</dbReference>
<dbReference type="PROSITE" id="PS50893">
    <property type="entry name" value="ABC_TRANSPORTER_2"/>
    <property type="match status" value="1"/>
</dbReference>
<dbReference type="InterPro" id="IPR026082">
    <property type="entry name" value="ABCA"/>
</dbReference>
<evidence type="ECO:0000256" key="4">
    <source>
        <dbReference type="ARBA" id="ARBA00022840"/>
    </source>
</evidence>
<proteinExistence type="predicted"/>
<dbReference type="Proteomes" id="UP000285301">
    <property type="component" value="Unassembled WGS sequence"/>
</dbReference>
<feature type="transmembrane region" description="Helical" evidence="7">
    <location>
        <begin position="363"/>
        <end position="387"/>
    </location>
</feature>
<name>A0A3S4RHJ4_9ACAR</name>
<dbReference type="OrthoDB" id="6513039at2759"/>
<evidence type="ECO:0000313" key="11">
    <source>
        <dbReference type="Proteomes" id="UP000285301"/>
    </source>
</evidence>
<evidence type="ECO:0000256" key="1">
    <source>
        <dbReference type="ARBA" id="ARBA00004141"/>
    </source>
</evidence>
<dbReference type="SUPFAM" id="SSF52540">
    <property type="entry name" value="P-loop containing nucleoside triphosphate hydrolases"/>
    <property type="match status" value="1"/>
</dbReference>
<dbReference type="InterPro" id="IPR027417">
    <property type="entry name" value="P-loop_NTPase"/>
</dbReference>
<evidence type="ECO:0000259" key="8">
    <source>
        <dbReference type="PROSITE" id="PS50893"/>
    </source>
</evidence>
<feature type="domain" description="ABC transporter" evidence="8">
    <location>
        <begin position="575"/>
        <end position="805"/>
    </location>
</feature>
<gene>
    <name evidence="9" type="ORF">B4U79_11126</name>
    <name evidence="10" type="ORF">B4U79_13759</name>
</gene>
<comment type="subcellular location">
    <subcellularLocation>
        <location evidence="1">Membrane</location>
        <topology evidence="1">Multi-pass membrane protein</topology>
    </subcellularLocation>
</comment>
<keyword evidence="4 10" id="KW-0067">ATP-binding</keyword>
<evidence type="ECO:0000313" key="9">
    <source>
        <dbReference type="EMBL" id="RWS16225.1"/>
    </source>
</evidence>
<dbReference type="STRING" id="1965070.A0A3S4RHJ4"/>